<feature type="compositionally biased region" description="Acidic residues" evidence="1">
    <location>
        <begin position="213"/>
        <end position="222"/>
    </location>
</feature>
<sequence>MIKGFLTSYTNWIYHGEEPWEFGQQNTSNIICETDEEDDMQGLTHDAFGNINFTSAIHGIEEDFDFRLELENDVACDEETTNFFKWLKHVEAELYKGFHDNEVFPSSYRDAWKIVKDLGLSYKKVEKLETSSNDNDYHKEISYLATGPDKWVRNMQNKDGLSKHCNNDYSDDEIFTWVREGVDGVTLNVPTPKSSMNIIQCGFGGDDFIEDDEYSSSEDDLGCDNTHAKSHHLKSKPNQIPLSDHSKQPHSKPGSDSSSDSEATKGGFDGPMEDDSSSEDGANSGRGLVKRSNTWGTGIKLQLDWNESHQVIGPNARANLNEELQKLPETTMIDNTVKDSIHEKIIGPEKPGRMRTYGMGPIPKDIRISNHMSVAQKQAFDDIVNERIEAMRIQMSAEMHVKLCRFEDDLISHFEERIRNFAPLQREMTPPQESLLRGSFEVGDGINNQAEENDDEVNKQSEKIDSSRVQRSSKKIDDPQLHTFSGFAAKLTKSQAQRITVHCPSVSEYPGWSKSSLITFTSYKQPSAGITLTFELTLSVQ</sequence>
<reference evidence="2 3" key="1">
    <citation type="submission" date="2024-11" db="EMBL/GenBank/DDBJ databases">
        <title>A near-complete genome assembly of Cinchona calisaya.</title>
        <authorList>
            <person name="Lian D.C."/>
            <person name="Zhao X.W."/>
            <person name="Wei L."/>
        </authorList>
    </citation>
    <scope>NUCLEOTIDE SEQUENCE [LARGE SCALE GENOMIC DNA]</scope>
    <source>
        <tissue evidence="2">Nenye</tissue>
    </source>
</reference>
<accession>A0ABD3AQW3</accession>
<dbReference type="AlphaFoldDB" id="A0ABD3AQW3"/>
<dbReference type="EMBL" id="JBJUIK010000003">
    <property type="protein sequence ID" value="KAL3533580.1"/>
    <property type="molecule type" value="Genomic_DNA"/>
</dbReference>
<name>A0ABD3AQW3_9GENT</name>
<proteinExistence type="predicted"/>
<keyword evidence="3" id="KW-1185">Reference proteome</keyword>
<dbReference type="Proteomes" id="UP001630127">
    <property type="component" value="Unassembled WGS sequence"/>
</dbReference>
<comment type="caution">
    <text evidence="2">The sequence shown here is derived from an EMBL/GenBank/DDBJ whole genome shotgun (WGS) entry which is preliminary data.</text>
</comment>
<feature type="region of interest" description="Disordered" evidence="1">
    <location>
        <begin position="444"/>
        <end position="475"/>
    </location>
</feature>
<gene>
    <name evidence="2" type="ORF">ACH5RR_007101</name>
</gene>
<organism evidence="2 3">
    <name type="scientific">Cinchona calisaya</name>
    <dbReference type="NCBI Taxonomy" id="153742"/>
    <lineage>
        <taxon>Eukaryota</taxon>
        <taxon>Viridiplantae</taxon>
        <taxon>Streptophyta</taxon>
        <taxon>Embryophyta</taxon>
        <taxon>Tracheophyta</taxon>
        <taxon>Spermatophyta</taxon>
        <taxon>Magnoliopsida</taxon>
        <taxon>eudicotyledons</taxon>
        <taxon>Gunneridae</taxon>
        <taxon>Pentapetalae</taxon>
        <taxon>asterids</taxon>
        <taxon>lamiids</taxon>
        <taxon>Gentianales</taxon>
        <taxon>Rubiaceae</taxon>
        <taxon>Cinchonoideae</taxon>
        <taxon>Cinchoneae</taxon>
        <taxon>Cinchona</taxon>
    </lineage>
</organism>
<protein>
    <submittedName>
        <fullName evidence="2">Uncharacterized protein</fullName>
    </submittedName>
</protein>
<evidence type="ECO:0000313" key="2">
    <source>
        <dbReference type="EMBL" id="KAL3533580.1"/>
    </source>
</evidence>
<evidence type="ECO:0000256" key="1">
    <source>
        <dbReference type="SAM" id="MobiDB-lite"/>
    </source>
</evidence>
<evidence type="ECO:0000313" key="3">
    <source>
        <dbReference type="Proteomes" id="UP001630127"/>
    </source>
</evidence>
<feature type="region of interest" description="Disordered" evidence="1">
    <location>
        <begin position="213"/>
        <end position="292"/>
    </location>
</feature>
<feature type="compositionally biased region" description="Basic and acidic residues" evidence="1">
    <location>
        <begin position="456"/>
        <end position="475"/>
    </location>
</feature>